<protein>
    <recommendedName>
        <fullName evidence="2">C-type lectin domain-containing protein</fullName>
    </recommendedName>
</protein>
<accession>A0A5B7GIR4</accession>
<dbReference type="CDD" id="cd00037">
    <property type="entry name" value="CLECT"/>
    <property type="match status" value="1"/>
</dbReference>
<name>A0A5B7GIR4_PORTR</name>
<feature type="domain" description="C-type lectin" evidence="2">
    <location>
        <begin position="157"/>
        <end position="294"/>
    </location>
</feature>
<keyword evidence="1" id="KW-1015">Disulfide bond</keyword>
<dbReference type="Gene3D" id="3.10.100.10">
    <property type="entry name" value="Mannose-Binding Protein A, subunit A"/>
    <property type="match status" value="1"/>
</dbReference>
<evidence type="ECO:0000313" key="3">
    <source>
        <dbReference type="EMBL" id="MPC59981.1"/>
    </source>
</evidence>
<dbReference type="OrthoDB" id="6375279at2759"/>
<dbReference type="SMART" id="SM00034">
    <property type="entry name" value="CLECT"/>
    <property type="match status" value="1"/>
</dbReference>
<evidence type="ECO:0000256" key="1">
    <source>
        <dbReference type="ARBA" id="ARBA00023157"/>
    </source>
</evidence>
<dbReference type="InterPro" id="IPR001304">
    <property type="entry name" value="C-type_lectin-like"/>
</dbReference>
<dbReference type="PANTHER" id="PTHR21407">
    <property type="entry name" value="RE43931P-RELATED"/>
    <property type="match status" value="1"/>
</dbReference>
<dbReference type="Proteomes" id="UP000324222">
    <property type="component" value="Unassembled WGS sequence"/>
</dbReference>
<dbReference type="EMBL" id="VSRR010017048">
    <property type="protein sequence ID" value="MPC59981.1"/>
    <property type="molecule type" value="Genomic_DNA"/>
</dbReference>
<proteinExistence type="predicted"/>
<dbReference type="PROSITE" id="PS50041">
    <property type="entry name" value="C_TYPE_LECTIN_2"/>
    <property type="match status" value="1"/>
</dbReference>
<dbReference type="Pfam" id="PF00059">
    <property type="entry name" value="Lectin_C"/>
    <property type="match status" value="1"/>
</dbReference>
<dbReference type="AlphaFoldDB" id="A0A5B7GIR4"/>
<keyword evidence="4" id="KW-1185">Reference proteome</keyword>
<reference evidence="3 4" key="1">
    <citation type="submission" date="2019-05" db="EMBL/GenBank/DDBJ databases">
        <title>Another draft genome of Portunus trituberculatus and its Hox gene families provides insights of decapod evolution.</title>
        <authorList>
            <person name="Jeong J.-H."/>
            <person name="Song I."/>
            <person name="Kim S."/>
            <person name="Choi T."/>
            <person name="Kim D."/>
            <person name="Ryu S."/>
            <person name="Kim W."/>
        </authorList>
    </citation>
    <scope>NUCLEOTIDE SEQUENCE [LARGE SCALE GENOMIC DNA]</scope>
    <source>
        <tissue evidence="3">Muscle</tissue>
    </source>
</reference>
<organism evidence="3 4">
    <name type="scientific">Portunus trituberculatus</name>
    <name type="common">Swimming crab</name>
    <name type="synonym">Neptunus trituberculatus</name>
    <dbReference type="NCBI Taxonomy" id="210409"/>
    <lineage>
        <taxon>Eukaryota</taxon>
        <taxon>Metazoa</taxon>
        <taxon>Ecdysozoa</taxon>
        <taxon>Arthropoda</taxon>
        <taxon>Crustacea</taxon>
        <taxon>Multicrustacea</taxon>
        <taxon>Malacostraca</taxon>
        <taxon>Eumalacostraca</taxon>
        <taxon>Eucarida</taxon>
        <taxon>Decapoda</taxon>
        <taxon>Pleocyemata</taxon>
        <taxon>Brachyura</taxon>
        <taxon>Eubrachyura</taxon>
        <taxon>Portunoidea</taxon>
        <taxon>Portunidae</taxon>
        <taxon>Portuninae</taxon>
        <taxon>Portunus</taxon>
    </lineage>
</organism>
<evidence type="ECO:0000259" key="2">
    <source>
        <dbReference type="PROSITE" id="PS50041"/>
    </source>
</evidence>
<gene>
    <name evidence="3" type="ORF">E2C01_054014</name>
</gene>
<dbReference type="InterPro" id="IPR016187">
    <property type="entry name" value="CTDL_fold"/>
</dbReference>
<comment type="caution">
    <text evidence="3">The sequence shown here is derived from an EMBL/GenBank/DDBJ whole genome shotgun (WGS) entry which is preliminary data.</text>
</comment>
<dbReference type="InterPro" id="IPR018378">
    <property type="entry name" value="C-type_lectin_CS"/>
</dbReference>
<dbReference type="InterPro" id="IPR016186">
    <property type="entry name" value="C-type_lectin-like/link_sf"/>
</dbReference>
<dbReference type="PANTHER" id="PTHR21407:SF5">
    <property type="entry name" value="HL04814P"/>
    <property type="match status" value="1"/>
</dbReference>
<sequence>MQNTTLSDGTGQRAWQLGTVNEERRRADCGTPSLTVDQARREGEGLTRRLLRLCRNGCGSGNMLGSLLVVIMAVVSATGMHFSYDGTPLAEGVVVGGAVSSNVPFVGSVPSVVSPVLPSPAPAFSPLLPLPAPAVSPVREGPLRCSYPLGAVVHETLNGREYHLSWCSQPGRTFSYQQAESYCRSINTDGHPLGFHAVSLETRVEDSFITSIIRHYEVPYIWTSGYKVGPYSWKWQSCVASQYSRWSFTGRFGRRQPDNADMNEDCLAILNNFYGDGIIWHDIDCSLEKYVICERPSIYAR</sequence>
<evidence type="ECO:0000313" key="4">
    <source>
        <dbReference type="Proteomes" id="UP000324222"/>
    </source>
</evidence>
<dbReference type="PROSITE" id="PS00615">
    <property type="entry name" value="C_TYPE_LECTIN_1"/>
    <property type="match status" value="1"/>
</dbReference>
<dbReference type="SUPFAM" id="SSF56436">
    <property type="entry name" value="C-type lectin-like"/>
    <property type="match status" value="1"/>
</dbReference>